<dbReference type="Pfam" id="PF07728">
    <property type="entry name" value="AAA_5"/>
    <property type="match status" value="1"/>
</dbReference>
<evidence type="ECO:0000259" key="2">
    <source>
        <dbReference type="Pfam" id="PF26345"/>
    </source>
</evidence>
<evidence type="ECO:0000313" key="3">
    <source>
        <dbReference type="EMBL" id="MEW9305458.1"/>
    </source>
</evidence>
<dbReference type="PANTHER" id="PTHR37291">
    <property type="entry name" value="5-METHYLCYTOSINE-SPECIFIC RESTRICTION ENZYME B"/>
    <property type="match status" value="1"/>
</dbReference>
<dbReference type="EMBL" id="JBFNQD010000002">
    <property type="protein sequence ID" value="MEW9305458.1"/>
    <property type="molecule type" value="Genomic_DNA"/>
</dbReference>
<feature type="domain" description="ScoMcrA-like N-terminal head" evidence="2">
    <location>
        <begin position="198"/>
        <end position="279"/>
    </location>
</feature>
<protein>
    <submittedName>
        <fullName evidence="3">AAA family ATPase</fullName>
    </submittedName>
</protein>
<dbReference type="InterPro" id="IPR011704">
    <property type="entry name" value="ATPase_dyneun-rel_AAA"/>
</dbReference>
<keyword evidence="4" id="KW-1185">Reference proteome</keyword>
<reference evidence="3 4" key="1">
    <citation type="submission" date="2024-07" db="EMBL/GenBank/DDBJ databases">
        <title>Description of Labrys sedimenti sp. nov., isolated from a diclofenac-degrading enrichment culture.</title>
        <authorList>
            <person name="Tancsics A."/>
            <person name="Csepanyi A."/>
        </authorList>
    </citation>
    <scope>NUCLEOTIDE SEQUENCE [LARGE SCALE GENOMIC DNA]</scope>
    <source>
        <strain evidence="3 4">LMG 23578</strain>
    </source>
</reference>
<proteinExistence type="predicted"/>
<dbReference type="InterPro" id="IPR027417">
    <property type="entry name" value="P-loop_NTPase"/>
</dbReference>
<organism evidence="3 4">
    <name type="scientific">Labrys neptuniae</name>
    <dbReference type="NCBI Taxonomy" id="376174"/>
    <lineage>
        <taxon>Bacteria</taxon>
        <taxon>Pseudomonadati</taxon>
        <taxon>Pseudomonadota</taxon>
        <taxon>Alphaproteobacteria</taxon>
        <taxon>Hyphomicrobiales</taxon>
        <taxon>Xanthobacteraceae</taxon>
        <taxon>Labrys</taxon>
    </lineage>
</organism>
<comment type="caution">
    <text evidence="3">The sequence shown here is derived from an EMBL/GenBank/DDBJ whole genome shotgun (WGS) entry which is preliminary data.</text>
</comment>
<dbReference type="Proteomes" id="UP001555786">
    <property type="component" value="Unassembled WGS sequence"/>
</dbReference>
<dbReference type="InterPro" id="IPR058807">
    <property type="entry name" value="ScoMcrA_N"/>
</dbReference>
<dbReference type="SUPFAM" id="SSF52540">
    <property type="entry name" value="P-loop containing nucleoside triphosphate hydrolases"/>
    <property type="match status" value="1"/>
</dbReference>
<dbReference type="RefSeq" id="WP_367623503.1">
    <property type="nucleotide sequence ID" value="NZ_JBFNQD010000002.1"/>
</dbReference>
<accession>A0ABV3PIZ8</accession>
<feature type="domain" description="ATPase dynein-related AAA" evidence="1">
    <location>
        <begin position="602"/>
        <end position="680"/>
    </location>
</feature>
<dbReference type="PANTHER" id="PTHR37291:SF1">
    <property type="entry name" value="TYPE IV METHYL-DIRECTED RESTRICTION ENZYME ECOKMCRB SUBUNIT"/>
    <property type="match status" value="1"/>
</dbReference>
<gene>
    <name evidence="3" type="ORF">ABXS05_07925</name>
</gene>
<dbReference type="InterPro" id="IPR052934">
    <property type="entry name" value="Methyl-DNA_Rec/Restrict_Enz"/>
</dbReference>
<name>A0ABV3PIZ8_9HYPH</name>
<dbReference type="Gene3D" id="3.40.50.300">
    <property type="entry name" value="P-loop containing nucleotide triphosphate hydrolases"/>
    <property type="match status" value="1"/>
</dbReference>
<dbReference type="Pfam" id="PF26345">
    <property type="entry name" value="ScoMcrA_N"/>
    <property type="match status" value="1"/>
</dbReference>
<evidence type="ECO:0000313" key="4">
    <source>
        <dbReference type="Proteomes" id="UP001555786"/>
    </source>
</evidence>
<sequence>MREAEFKAWLQTKNYSAGTISTQMSKVRKLDRVFGDLDLLHERGEFDALEVRLQTGEDLPSSLGNDGERDHLPTSLRYYRKFLEAGGRMHEGHRDTRIDEAGFRDWLEANYSSNTVRTKLSGARKLAKAYGDLSALYEEDKLESVMQSLRYTAADRAQNSPNPSKVNLTSDLYRDLGNLRTTVNYYKRYHGEQQSKPDRDAVNKAIDECALLGTSAFLDIYGFGASIDYWVVRDGARYPSKAVFGVAHQFMPGGTPLDGKACDGTAARRHLEKLGFEIVEGEMPGKHGTLADQASADRQSPMPYPINLILYGPPGTGKTWRTAEEAVKLCDGSTPADRHALMDRYSELIKARRIDFVTFHQSYSYEEFVEGLRPQQGGSEFGSISTESAGFSLVPEEGVFRRIAHRATASRGGGGQFAIGARQVFKLSIGEAARSEDDYLFEEALAQGYVLLGYDDIDWSNPRFGDRDAFIAACREYDREHPENGAPEPTAHTGRVQCPLIFRNWIKRGDLVIVSKGNSKFRAVGEVTGDYEYAARESGVYPHRRKVNWLWIDKAGAPVDDIYAKGFSMRAVYLLARSDLIIPALEGYINGQLSGVGPAEPEPYVLIIDEINRGNISKIFGELITLIEPDKRSGMPNAIEVRLPYSKEAFSVPGNLHIVGTMNTADRSIALLDTALRRRFLFREIAPDPLLLPQAVEGVPLRRVLETINDRIEYLIDREHRIGHAFFLGESGKDRAAIDATMRDKVIPLLQEYFFEDWSRIAAVLGEPQGKGGGFLDCRKLRDPTGQGGEERESWSVRYEFASDAYDRLVGNSTRAVLVEDSMDEAAE</sequence>
<evidence type="ECO:0000259" key="1">
    <source>
        <dbReference type="Pfam" id="PF07728"/>
    </source>
</evidence>